<protein>
    <recommendedName>
        <fullName evidence="3">SIR2-like domain-containing protein</fullName>
    </recommendedName>
</protein>
<dbReference type="OrthoDB" id="1339133at2"/>
<evidence type="ECO:0000313" key="1">
    <source>
        <dbReference type="EMBL" id="AXG73092.1"/>
    </source>
</evidence>
<organism evidence="1 2">
    <name type="scientific">Flavobacterium arcticum</name>
    <dbReference type="NCBI Taxonomy" id="1784713"/>
    <lineage>
        <taxon>Bacteria</taxon>
        <taxon>Pseudomonadati</taxon>
        <taxon>Bacteroidota</taxon>
        <taxon>Flavobacteriia</taxon>
        <taxon>Flavobacteriales</taxon>
        <taxon>Flavobacteriaceae</taxon>
        <taxon>Flavobacterium</taxon>
    </lineage>
</organism>
<gene>
    <name evidence="1" type="ORF">DVK85_02150</name>
</gene>
<sequence length="264" mass="30050">MEKKKIILLVGAGAIENAWTPVVDAIKEINKNISANNANAFFAKLIHLARCYSQIEHPQAKQDLKLTLSNIDFLKNLICQKLRSAQEQSKINARPEFQKIIRKFITVSNNETYLVSTNWDTVIENEINRICHLEDKTNKIPCLYIHGNIDSDIYLPTEMTQENYRNKEQEIFFGKKHSSFITILEKTNTLIIYGLSMSPLDAELLQTVGLVCYNINEIIIIDLNPDIAADNIKAIIDPEVNLKITGYSPFNLDIGCPYSSIYIN</sequence>
<evidence type="ECO:0008006" key="3">
    <source>
        <dbReference type="Google" id="ProtNLM"/>
    </source>
</evidence>
<keyword evidence="2" id="KW-1185">Reference proteome</keyword>
<name>A0A345H932_9FLAO</name>
<proteinExistence type="predicted"/>
<evidence type="ECO:0000313" key="2">
    <source>
        <dbReference type="Proteomes" id="UP000253951"/>
    </source>
</evidence>
<dbReference type="KEGG" id="fat:DVK85_02150"/>
<accession>A0A345H932</accession>
<dbReference type="AlphaFoldDB" id="A0A345H932"/>
<reference evidence="1 2" key="1">
    <citation type="submission" date="2018-07" db="EMBL/GenBank/DDBJ databases">
        <title>Complete genome sequence of Flavobacterium arcticum type strain SM1502T.</title>
        <authorList>
            <person name="Li Y."/>
            <person name="Li D.-D."/>
        </authorList>
    </citation>
    <scope>NUCLEOTIDE SEQUENCE [LARGE SCALE GENOMIC DNA]</scope>
    <source>
        <strain evidence="1 2">SM1502</strain>
    </source>
</reference>
<dbReference type="Proteomes" id="UP000253951">
    <property type="component" value="Chromosome"/>
</dbReference>
<dbReference type="RefSeq" id="WP_114676855.1">
    <property type="nucleotide sequence ID" value="NZ_CP031188.1"/>
</dbReference>
<dbReference type="EMBL" id="CP031188">
    <property type="protein sequence ID" value="AXG73092.1"/>
    <property type="molecule type" value="Genomic_DNA"/>
</dbReference>